<dbReference type="Proteomes" id="UP000267798">
    <property type="component" value="Unassembled WGS sequence"/>
</dbReference>
<dbReference type="PANTHER" id="PTHR42855:SF2">
    <property type="entry name" value="DRUG RESISTANCE ABC TRANSPORTER,ATP-BINDING PROTEIN"/>
    <property type="match status" value="1"/>
</dbReference>
<keyword evidence="1" id="KW-0547">Nucleotide-binding</keyword>
<organism evidence="5 6">
    <name type="scientific">Paenibacillus pinisoli</name>
    <dbReference type="NCBI Taxonomy" id="1276110"/>
    <lineage>
        <taxon>Bacteria</taxon>
        <taxon>Bacillati</taxon>
        <taxon>Bacillota</taxon>
        <taxon>Bacilli</taxon>
        <taxon>Bacillales</taxon>
        <taxon>Paenibacillaceae</taxon>
        <taxon>Paenibacillus</taxon>
    </lineage>
</organism>
<proteinExistence type="predicted"/>
<dbReference type="Pfam" id="PF00005">
    <property type="entry name" value="ABC_tran"/>
    <property type="match status" value="2"/>
</dbReference>
<dbReference type="OrthoDB" id="9762369at2"/>
<dbReference type="SMART" id="SM00382">
    <property type="entry name" value="AAA"/>
    <property type="match status" value="2"/>
</dbReference>
<dbReference type="EMBL" id="QXQB01000002">
    <property type="protein sequence ID" value="RJX39521.1"/>
    <property type="molecule type" value="Genomic_DNA"/>
</dbReference>
<dbReference type="CDD" id="cd03221">
    <property type="entry name" value="ABCF_EF-3"/>
    <property type="match status" value="2"/>
</dbReference>
<evidence type="ECO:0000256" key="1">
    <source>
        <dbReference type="ARBA" id="ARBA00022741"/>
    </source>
</evidence>
<dbReference type="Gene3D" id="3.40.50.300">
    <property type="entry name" value="P-loop containing nucleotide triphosphate hydrolases"/>
    <property type="match status" value="2"/>
</dbReference>
<dbReference type="NCBIfam" id="NF000355">
    <property type="entry name" value="ribo_prot_ABC_F"/>
    <property type="match status" value="1"/>
</dbReference>
<dbReference type="InterPro" id="IPR003439">
    <property type="entry name" value="ABC_transporter-like_ATP-bd"/>
</dbReference>
<protein>
    <submittedName>
        <fullName evidence="5">ABC transporter ATP-binding protein</fullName>
    </submittedName>
</protein>
<dbReference type="GO" id="GO:0016887">
    <property type="term" value="F:ATP hydrolysis activity"/>
    <property type="evidence" value="ECO:0007669"/>
    <property type="project" value="InterPro"/>
</dbReference>
<dbReference type="PROSITE" id="PS50893">
    <property type="entry name" value="ABC_TRANSPORTER_2"/>
    <property type="match status" value="2"/>
</dbReference>
<dbReference type="InterPro" id="IPR017871">
    <property type="entry name" value="ABC_transporter-like_CS"/>
</dbReference>
<evidence type="ECO:0000313" key="6">
    <source>
        <dbReference type="Proteomes" id="UP000267798"/>
    </source>
</evidence>
<evidence type="ECO:0000259" key="4">
    <source>
        <dbReference type="PROSITE" id="PS50893"/>
    </source>
</evidence>
<dbReference type="FunFam" id="3.40.50.300:FF:000011">
    <property type="entry name" value="Putative ABC transporter ATP-binding component"/>
    <property type="match status" value="1"/>
</dbReference>
<feature type="domain" description="ABC transporter" evidence="4">
    <location>
        <begin position="4"/>
        <end position="261"/>
    </location>
</feature>
<evidence type="ECO:0000313" key="5">
    <source>
        <dbReference type="EMBL" id="RJX39521.1"/>
    </source>
</evidence>
<dbReference type="RefSeq" id="WP_120109071.1">
    <property type="nucleotide sequence ID" value="NZ_QXQB01000002.1"/>
</dbReference>
<accession>A0A3A6PS95</accession>
<name>A0A3A6PS95_9BACL</name>
<keyword evidence="6" id="KW-1185">Reference proteome</keyword>
<reference evidence="5 6" key="1">
    <citation type="submission" date="2018-09" db="EMBL/GenBank/DDBJ databases">
        <title>Paenibacillus aracenensis nov. sp. isolated from a cave in southern Spain.</title>
        <authorList>
            <person name="Jurado V."/>
            <person name="Gutierrez-Patricio S."/>
            <person name="Gonzalez-Pimentel J.L."/>
            <person name="Miller A.Z."/>
            <person name="Laiz L."/>
            <person name="Saiz-Jimenez C."/>
        </authorList>
    </citation>
    <scope>NUCLEOTIDE SEQUENCE [LARGE SCALE GENOMIC DNA]</scope>
    <source>
        <strain evidence="5 6">JCM 19203</strain>
    </source>
</reference>
<sequence length="610" mass="70001">MLLVKIQQAAKDWDGETLFKDVSFDIREGERLALFGRNGAGKTTLLHCITGRTALDEGQIQRLLPIEQWGWLDQQPEKPHNQSLLDTVLSSSYPERYKLRQELEDCMRRMGADKESNTQELATYSLLLERYTACDGYEWERGAELALRQLQLGPELWTQPYASLSGGQKTKAQLAALLLKEPKLLLLDEPTNHLDSASLLWLEEWVVSYKGTIVYVSHDRMFIDRTATAVIELNREGAKRYEGGYSDYRRAKDVELRTLEAKHKKQEQEREKLLESIRMYAQWFQQAHKAAGQNDFLRSKSKKNVSRLHAKESALQRLEAERVKMPREDAQLHMRLEAESFEAAQLIRMEGVSFAYEGHEALLKQFNLNVGRGERIAVIGPNGAGKSTLAKLAIGSLNPSEGTVIRHPHAQIGYFEQELGRLDTDTTLLDSLLELPGMTQSHARTILACFLFRKEEVFKRIGDLSMGEKCRVAFLRLFFGKCNLLVLDEPTNYLDIDTRERVEEALGQYQGTVLLVTHDRYLTKKLATSLVVMEGGDQPLVFDGTFEEYEASQRVRAMSAEQLQREYERDRLKLRLAQLMGMERLQSEEEDRSLMQEIRSVKLELEHLDQ</sequence>
<feature type="domain" description="ABC transporter" evidence="4">
    <location>
        <begin position="347"/>
        <end position="560"/>
    </location>
</feature>
<dbReference type="PROSITE" id="PS00211">
    <property type="entry name" value="ABC_TRANSPORTER_1"/>
    <property type="match status" value="1"/>
</dbReference>
<keyword evidence="2 5" id="KW-0067">ATP-binding</keyword>
<evidence type="ECO:0000256" key="3">
    <source>
        <dbReference type="SAM" id="Coils"/>
    </source>
</evidence>
<evidence type="ECO:0000256" key="2">
    <source>
        <dbReference type="ARBA" id="ARBA00022840"/>
    </source>
</evidence>
<keyword evidence="3" id="KW-0175">Coiled coil</keyword>
<dbReference type="PANTHER" id="PTHR42855">
    <property type="entry name" value="ABC TRANSPORTER ATP-BINDING SUBUNIT"/>
    <property type="match status" value="1"/>
</dbReference>
<gene>
    <name evidence="5" type="ORF">D3P09_08845</name>
</gene>
<dbReference type="InterPro" id="IPR051309">
    <property type="entry name" value="ABCF_ATPase"/>
</dbReference>
<dbReference type="InterPro" id="IPR003593">
    <property type="entry name" value="AAA+_ATPase"/>
</dbReference>
<comment type="caution">
    <text evidence="5">The sequence shown here is derived from an EMBL/GenBank/DDBJ whole genome shotgun (WGS) entry which is preliminary data.</text>
</comment>
<dbReference type="SUPFAM" id="SSF52540">
    <property type="entry name" value="P-loop containing nucleoside triphosphate hydrolases"/>
    <property type="match status" value="2"/>
</dbReference>
<dbReference type="GO" id="GO:0005524">
    <property type="term" value="F:ATP binding"/>
    <property type="evidence" value="ECO:0007669"/>
    <property type="project" value="UniProtKB-KW"/>
</dbReference>
<dbReference type="InterPro" id="IPR027417">
    <property type="entry name" value="P-loop_NTPase"/>
</dbReference>
<dbReference type="AlphaFoldDB" id="A0A3A6PS95"/>
<feature type="coiled-coil region" evidence="3">
    <location>
        <begin position="249"/>
        <end position="276"/>
    </location>
</feature>